<dbReference type="PROSITE" id="PS50943">
    <property type="entry name" value="HTH_CROC1"/>
    <property type="match status" value="1"/>
</dbReference>
<dbReference type="SUPFAM" id="SSF47413">
    <property type="entry name" value="lambda repressor-like DNA-binding domains"/>
    <property type="match status" value="1"/>
</dbReference>
<dbReference type="Proteomes" id="UP000305267">
    <property type="component" value="Unassembled WGS sequence"/>
</dbReference>
<evidence type="ECO:0000259" key="1">
    <source>
        <dbReference type="PROSITE" id="PS50943"/>
    </source>
</evidence>
<dbReference type="Gene3D" id="1.10.260.40">
    <property type="entry name" value="lambda repressor-like DNA-binding domains"/>
    <property type="match status" value="1"/>
</dbReference>
<dbReference type="AlphaFoldDB" id="A0A5C4L828"/>
<keyword evidence="3" id="KW-1185">Reference proteome</keyword>
<organism evidence="2 3">
    <name type="scientific">Methylobacterium terricola</name>
    <dbReference type="NCBI Taxonomy" id="2583531"/>
    <lineage>
        <taxon>Bacteria</taxon>
        <taxon>Pseudomonadati</taxon>
        <taxon>Pseudomonadota</taxon>
        <taxon>Alphaproteobacteria</taxon>
        <taxon>Hyphomicrobiales</taxon>
        <taxon>Methylobacteriaceae</taxon>
        <taxon>Methylobacterium</taxon>
    </lineage>
</organism>
<comment type="caution">
    <text evidence="2">The sequence shown here is derived from an EMBL/GenBank/DDBJ whole genome shotgun (WGS) entry which is preliminary data.</text>
</comment>
<proteinExistence type="predicted"/>
<name>A0A5C4L828_9HYPH</name>
<evidence type="ECO:0000313" key="2">
    <source>
        <dbReference type="EMBL" id="TNC06546.1"/>
    </source>
</evidence>
<reference evidence="2 3" key="1">
    <citation type="submission" date="2019-06" db="EMBL/GenBank/DDBJ databases">
        <title>Genome of Methylobacterium sp. 17Sr1-39.</title>
        <authorList>
            <person name="Seo T."/>
        </authorList>
    </citation>
    <scope>NUCLEOTIDE SEQUENCE [LARGE SCALE GENOMIC DNA]</scope>
    <source>
        <strain evidence="2 3">17Sr1-39</strain>
    </source>
</reference>
<dbReference type="InterPro" id="IPR001387">
    <property type="entry name" value="Cro/C1-type_HTH"/>
</dbReference>
<dbReference type="EMBL" id="VDDA01000048">
    <property type="protein sequence ID" value="TNC06546.1"/>
    <property type="molecule type" value="Genomic_DNA"/>
</dbReference>
<dbReference type="Pfam" id="PF01381">
    <property type="entry name" value="HTH_3"/>
    <property type="match status" value="1"/>
</dbReference>
<gene>
    <name evidence="2" type="ORF">FF100_34425</name>
</gene>
<evidence type="ECO:0000313" key="3">
    <source>
        <dbReference type="Proteomes" id="UP000305267"/>
    </source>
</evidence>
<protein>
    <submittedName>
        <fullName evidence="2">Transcriptional regulator</fullName>
    </submittedName>
</protein>
<accession>A0A5C4L828</accession>
<dbReference type="CDD" id="cd00093">
    <property type="entry name" value="HTH_XRE"/>
    <property type="match status" value="1"/>
</dbReference>
<sequence length="85" mass="9359">MEITRDQCRGARALLEWTQDRLAEAAGVAKKTLADFEGGKRTPYDRTLADIRRSLEAAGIEFIPENGGGAGIRFRNRADGTRGEH</sequence>
<dbReference type="InterPro" id="IPR010982">
    <property type="entry name" value="Lambda_DNA-bd_dom_sf"/>
</dbReference>
<feature type="domain" description="HTH cro/C1-type" evidence="1">
    <location>
        <begin position="11"/>
        <end position="62"/>
    </location>
</feature>
<dbReference type="RefSeq" id="WP_139040511.1">
    <property type="nucleotide sequence ID" value="NZ_VDDA01000048.1"/>
</dbReference>
<dbReference type="OrthoDB" id="4419620at2"/>
<dbReference type="GO" id="GO:0003677">
    <property type="term" value="F:DNA binding"/>
    <property type="evidence" value="ECO:0007669"/>
    <property type="project" value="InterPro"/>
</dbReference>